<dbReference type="EMBL" id="CM017622">
    <property type="protein sequence ID" value="TYH92406.1"/>
    <property type="molecule type" value="Genomic_DNA"/>
</dbReference>
<reference evidence="1 2" key="1">
    <citation type="submission" date="2019-07" db="EMBL/GenBank/DDBJ databases">
        <title>WGS assembly of Gossypium tomentosum.</title>
        <authorList>
            <person name="Chen Z.J."/>
            <person name="Sreedasyam A."/>
            <person name="Ando A."/>
            <person name="Song Q."/>
            <person name="De L."/>
            <person name="Hulse-Kemp A."/>
            <person name="Ding M."/>
            <person name="Ye W."/>
            <person name="Kirkbride R."/>
            <person name="Jenkins J."/>
            <person name="Plott C."/>
            <person name="Lovell J."/>
            <person name="Lin Y.-M."/>
            <person name="Vaughn R."/>
            <person name="Liu B."/>
            <person name="Li W."/>
            <person name="Simpson S."/>
            <person name="Scheffler B."/>
            <person name="Saski C."/>
            <person name="Grover C."/>
            <person name="Hu G."/>
            <person name="Conover J."/>
            <person name="Carlson J."/>
            <person name="Shu S."/>
            <person name="Boston L."/>
            <person name="Williams M."/>
            <person name="Peterson D."/>
            <person name="Mcgee K."/>
            <person name="Jones D."/>
            <person name="Wendel J."/>
            <person name="Stelly D."/>
            <person name="Grimwood J."/>
            <person name="Schmutz J."/>
        </authorList>
    </citation>
    <scope>NUCLEOTIDE SEQUENCE [LARGE SCALE GENOMIC DNA]</scope>
    <source>
        <strain evidence="1">7179.01</strain>
    </source>
</reference>
<sequence length="400" mass="47045">MYVTRPLSLYRKSPNALEDEPPAEGPYSGYLVITDEEAEEQDTFCFGAIKRKAVEKLPFPQDKILNVVHSSEVEETMVTRVWFIPVLDQPLASNHYYVIRAKEIVFMLSTCRLACTSSREIDTKLCCFFNNGVSDAKPKPFDHRNVYQQFKIHRHHGHSFFAKSTATDSVPPKFLRRNGWELRISRSYRLQLNQALGLDSSLRKRLPSFDFPMYNKKSPSVAIGQWYCPFIFIREESRLRRQMKKSLFYTMTLEQWWQQIHSCDQVNDEQTEVKMSKIVKREFISVNGMLGEREDTVGQGGFWWFKTLPRNDGRKSSSVGLSLAIMEKMKWLQEEGGWYKGDESEVRVEREEETRSEESGGWRRYACYMLVESFHLRRMDGSLVLRSDFRHTQKIRSKWE</sequence>
<organism evidence="1 2">
    <name type="scientific">Gossypium tomentosum</name>
    <name type="common">Hawaiian cotton</name>
    <name type="synonym">Gossypium sandvicense</name>
    <dbReference type="NCBI Taxonomy" id="34277"/>
    <lineage>
        <taxon>Eukaryota</taxon>
        <taxon>Viridiplantae</taxon>
        <taxon>Streptophyta</taxon>
        <taxon>Embryophyta</taxon>
        <taxon>Tracheophyta</taxon>
        <taxon>Spermatophyta</taxon>
        <taxon>Magnoliopsida</taxon>
        <taxon>eudicotyledons</taxon>
        <taxon>Gunneridae</taxon>
        <taxon>Pentapetalae</taxon>
        <taxon>rosids</taxon>
        <taxon>malvids</taxon>
        <taxon>Malvales</taxon>
        <taxon>Malvaceae</taxon>
        <taxon>Malvoideae</taxon>
        <taxon>Gossypium</taxon>
    </lineage>
</organism>
<keyword evidence="2" id="KW-1185">Reference proteome</keyword>
<name>A0A5D2MLR2_GOSTO</name>
<gene>
    <name evidence="1" type="ORF">ES332_A13G180400v1</name>
</gene>
<dbReference type="Pfam" id="PF06880">
    <property type="entry name" value="DUF1262"/>
    <property type="match status" value="1"/>
</dbReference>
<dbReference type="Proteomes" id="UP000322667">
    <property type="component" value="Chromosome A13"/>
</dbReference>
<dbReference type="InterPro" id="IPR010683">
    <property type="entry name" value="DUF1262"/>
</dbReference>
<evidence type="ECO:0008006" key="3">
    <source>
        <dbReference type="Google" id="ProtNLM"/>
    </source>
</evidence>
<evidence type="ECO:0000313" key="1">
    <source>
        <dbReference type="EMBL" id="TYH92406.1"/>
    </source>
</evidence>
<accession>A0A5D2MLR2</accession>
<evidence type="ECO:0000313" key="2">
    <source>
        <dbReference type="Proteomes" id="UP000322667"/>
    </source>
</evidence>
<dbReference type="PANTHER" id="PTHR31050:SF4">
    <property type="entry name" value="DUF1262 FAMILY PROTEIN (DUF1262)"/>
    <property type="match status" value="1"/>
</dbReference>
<dbReference type="AlphaFoldDB" id="A0A5D2MLR2"/>
<protein>
    <recommendedName>
        <fullName evidence="3">Insecticidal crystal toxin domain-containing protein</fullName>
    </recommendedName>
</protein>
<dbReference type="PANTHER" id="PTHR31050">
    <property type="entry name" value="OS08G0413200 PROTEIN"/>
    <property type="match status" value="1"/>
</dbReference>
<proteinExistence type="predicted"/>